<protein>
    <recommendedName>
        <fullName evidence="6">Transcriptional regulator</fullName>
    </recommendedName>
</protein>
<dbReference type="Pfam" id="PF17853">
    <property type="entry name" value="GGDEF_2"/>
    <property type="match status" value="1"/>
</dbReference>
<dbReference type="RefSeq" id="WP_229873268.1">
    <property type="nucleotide sequence ID" value="NZ_BMVP01000001.1"/>
</dbReference>
<dbReference type="Proteomes" id="UP000642673">
    <property type="component" value="Unassembled WGS sequence"/>
</dbReference>
<dbReference type="InterPro" id="IPR051448">
    <property type="entry name" value="CdaR-like_regulators"/>
</dbReference>
<dbReference type="Gene3D" id="1.10.10.2840">
    <property type="entry name" value="PucR C-terminal helix-turn-helix domain"/>
    <property type="match status" value="1"/>
</dbReference>
<evidence type="ECO:0000259" key="3">
    <source>
        <dbReference type="Pfam" id="PF17853"/>
    </source>
</evidence>
<feature type="domain" description="CdaR GGDEF-like" evidence="3">
    <location>
        <begin position="322"/>
        <end position="434"/>
    </location>
</feature>
<gene>
    <name evidence="4" type="ORF">GCM10010347_05760</name>
</gene>
<comment type="caution">
    <text evidence="4">The sequence shown here is derived from an EMBL/GenBank/DDBJ whole genome shotgun (WGS) entry which is preliminary data.</text>
</comment>
<dbReference type="Pfam" id="PF13556">
    <property type="entry name" value="HTH_30"/>
    <property type="match status" value="1"/>
</dbReference>
<feature type="domain" description="PucR C-terminal helix-turn-helix" evidence="2">
    <location>
        <begin position="487"/>
        <end position="544"/>
    </location>
</feature>
<reference evidence="5" key="1">
    <citation type="journal article" date="2019" name="Int. J. Syst. Evol. Microbiol.">
        <title>The Global Catalogue of Microorganisms (GCM) 10K type strain sequencing project: providing services to taxonomists for standard genome sequencing and annotation.</title>
        <authorList>
            <consortium name="The Broad Institute Genomics Platform"/>
            <consortium name="The Broad Institute Genome Sequencing Center for Infectious Disease"/>
            <person name="Wu L."/>
            <person name="Ma J."/>
        </authorList>
    </citation>
    <scope>NUCLEOTIDE SEQUENCE [LARGE SCALE GENOMIC DNA]</scope>
    <source>
        <strain evidence="5">JCM 4738</strain>
    </source>
</reference>
<dbReference type="EMBL" id="BMVP01000001">
    <property type="protein sequence ID" value="GHB39137.1"/>
    <property type="molecule type" value="Genomic_DNA"/>
</dbReference>
<accession>A0ABQ3EH80</accession>
<dbReference type="InterPro" id="IPR025736">
    <property type="entry name" value="PucR_C-HTH_dom"/>
</dbReference>
<evidence type="ECO:0000313" key="5">
    <source>
        <dbReference type="Proteomes" id="UP000642673"/>
    </source>
</evidence>
<dbReference type="InterPro" id="IPR041522">
    <property type="entry name" value="CdaR_GGDEF"/>
</dbReference>
<dbReference type="PANTHER" id="PTHR33744">
    <property type="entry name" value="CARBOHYDRATE DIACID REGULATOR"/>
    <property type="match status" value="1"/>
</dbReference>
<proteinExistence type="inferred from homology"/>
<evidence type="ECO:0000259" key="2">
    <source>
        <dbReference type="Pfam" id="PF13556"/>
    </source>
</evidence>
<evidence type="ECO:0008006" key="6">
    <source>
        <dbReference type="Google" id="ProtNLM"/>
    </source>
</evidence>
<sequence length="552" mass="60206">MAGDSDPDGLLALSDPLFHCTDGNEILRMAMAHVVGLGGYRLEAGYLQTGDAMVRVASRESGAGAGQAVDRRLRELAEADGPVDFPKQLWGWAFGLRGFGHLLGYLVVSSRLPPTERDHLLITRLIRLTSAALALAAARHREHDDALELDRLRSERALSSQRLDSLRTELRRQRIVDETLADVAARGGGEDAITNAVYELTGLPAVIEDRFGNLRSWAGPGRPDHHSAPPAERQQEMLRQAAVGPGAVRVKDRLIALARPRGEVLGLLAVLDPDGTADAHTLFALEHAVRSLALELAHLRNLAEVELRLSRQLVDDLLEGTGEASAYARSEALGHDLHKAHYVIVVNWRGRPADGSFTRAVEHAAATVGVRALVTCRGSQVVLLTQVKPNGDVLYAALARELGTGTGAVGVSGRCESPASIPRRYQDAMRALEVRRQSRDRDGATSFDDLGLYRILGPGSDRSELEAFVREWLGGLIDYDAQHGTQLVETLSRYFDCGGNYDETATALAVHRSTLRYRLQRIREIGDRDLADVDTRLSLQVATRVWKIMLGG</sequence>
<keyword evidence="5" id="KW-1185">Reference proteome</keyword>
<organism evidence="4 5">
    <name type="scientific">Streptomyces cirratus</name>
    <dbReference type="NCBI Taxonomy" id="68187"/>
    <lineage>
        <taxon>Bacteria</taxon>
        <taxon>Bacillati</taxon>
        <taxon>Actinomycetota</taxon>
        <taxon>Actinomycetes</taxon>
        <taxon>Kitasatosporales</taxon>
        <taxon>Streptomycetaceae</taxon>
        <taxon>Streptomyces</taxon>
    </lineage>
</organism>
<comment type="similarity">
    <text evidence="1">Belongs to the CdaR family.</text>
</comment>
<name>A0ABQ3EH80_9ACTN</name>
<dbReference type="InterPro" id="IPR042070">
    <property type="entry name" value="PucR_C-HTH_sf"/>
</dbReference>
<dbReference type="PANTHER" id="PTHR33744:SF1">
    <property type="entry name" value="DNA-BINDING TRANSCRIPTIONAL ACTIVATOR ADER"/>
    <property type="match status" value="1"/>
</dbReference>
<evidence type="ECO:0000256" key="1">
    <source>
        <dbReference type="ARBA" id="ARBA00006754"/>
    </source>
</evidence>
<evidence type="ECO:0000313" key="4">
    <source>
        <dbReference type="EMBL" id="GHB39137.1"/>
    </source>
</evidence>